<dbReference type="Proteomes" id="UP001440984">
    <property type="component" value="Unassembled WGS sequence"/>
</dbReference>
<proteinExistence type="predicted"/>
<organism evidence="1 2">
    <name type="scientific">Amycolatopsis melonis</name>
    <dbReference type="NCBI Taxonomy" id="3156488"/>
    <lineage>
        <taxon>Bacteria</taxon>
        <taxon>Bacillati</taxon>
        <taxon>Actinomycetota</taxon>
        <taxon>Actinomycetes</taxon>
        <taxon>Pseudonocardiales</taxon>
        <taxon>Pseudonocardiaceae</taxon>
        <taxon>Amycolatopsis</taxon>
    </lineage>
</organism>
<protein>
    <submittedName>
        <fullName evidence="1">Uncharacterized protein</fullName>
    </submittedName>
</protein>
<gene>
    <name evidence="1" type="ORF">ABJI51_35230</name>
</gene>
<dbReference type="EMBL" id="JBDZYD010000015">
    <property type="protein sequence ID" value="MEQ0564360.1"/>
    <property type="molecule type" value="Genomic_DNA"/>
</dbReference>
<accession>A0ABV0LPW5</accession>
<name>A0ABV0LPW5_9PSEU</name>
<keyword evidence="2" id="KW-1185">Reference proteome</keyword>
<comment type="caution">
    <text evidence="1">The sequence shown here is derived from an EMBL/GenBank/DDBJ whole genome shotgun (WGS) entry which is preliminary data.</text>
</comment>
<dbReference type="RefSeq" id="WP_348955424.1">
    <property type="nucleotide sequence ID" value="NZ_JBDZYD010000015.1"/>
</dbReference>
<evidence type="ECO:0000313" key="2">
    <source>
        <dbReference type="Proteomes" id="UP001440984"/>
    </source>
</evidence>
<reference evidence="1 2" key="1">
    <citation type="submission" date="2024-05" db="EMBL/GenBank/DDBJ databases">
        <authorList>
            <person name="Zhao H."/>
            <person name="Xu Y."/>
            <person name="Lin S."/>
            <person name="Spain J.C."/>
            <person name="Zhou N.-Y."/>
        </authorList>
    </citation>
    <scope>NUCLEOTIDE SEQUENCE [LARGE SCALE GENOMIC DNA]</scope>
    <source>
        <strain evidence="1 2">NEAU-NG30</strain>
    </source>
</reference>
<sequence length="109" mass="11988">MGVDVVLMAVRQRGTSPKGRRLHPVDVVLDPQDRFAQVCAASRQPMLGRVDPYRSLVLTRADMPQFIAEVDAECAAAGDRAVKDLLRRVLGLARECAAREAHELHLDGD</sequence>
<evidence type="ECO:0000313" key="1">
    <source>
        <dbReference type="EMBL" id="MEQ0564360.1"/>
    </source>
</evidence>